<protein>
    <submittedName>
        <fullName evidence="2">Uncharacterized protein</fullName>
    </submittedName>
</protein>
<dbReference type="AlphaFoldDB" id="A0A0R3D6K5"/>
<accession>A0A0R3D6K5</accession>
<dbReference type="STRING" id="989370.AOQ71_28810"/>
<evidence type="ECO:0000313" key="3">
    <source>
        <dbReference type="Proteomes" id="UP000051936"/>
    </source>
</evidence>
<dbReference type="OrthoDB" id="8253915at2"/>
<organism evidence="2 3">
    <name type="scientific">Bradyrhizobium manausense</name>
    <dbReference type="NCBI Taxonomy" id="989370"/>
    <lineage>
        <taxon>Bacteria</taxon>
        <taxon>Pseudomonadati</taxon>
        <taxon>Pseudomonadota</taxon>
        <taxon>Alphaproteobacteria</taxon>
        <taxon>Hyphomicrobiales</taxon>
        <taxon>Nitrobacteraceae</taxon>
        <taxon>Bradyrhizobium</taxon>
    </lineage>
</organism>
<dbReference type="Proteomes" id="UP000051936">
    <property type="component" value="Unassembled WGS sequence"/>
</dbReference>
<reference evidence="2 3" key="1">
    <citation type="submission" date="2015-09" db="EMBL/GenBank/DDBJ databases">
        <title>Draft Genome Sequence of Bradyrhizobium manausense Strain BR 3351T, a Novel Symbiotic Nitrogen-Fixing Alphaproteobacterium Isolated from Brazilian Amazon Rain Forest.</title>
        <authorList>
            <person name="De Araujo J.L."/>
            <person name="Zilli J.E."/>
        </authorList>
    </citation>
    <scope>NUCLEOTIDE SEQUENCE [LARGE SCALE GENOMIC DNA]</scope>
    <source>
        <strain evidence="2 3">BR3351</strain>
    </source>
</reference>
<name>A0A0R3D6K5_9BRAD</name>
<feature type="coiled-coil region" evidence="1">
    <location>
        <begin position="15"/>
        <end position="62"/>
    </location>
</feature>
<dbReference type="EMBL" id="LJYG01000104">
    <property type="protein sequence ID" value="KRQ05609.1"/>
    <property type="molecule type" value="Genomic_DNA"/>
</dbReference>
<sequence>MRAQRVWNVNGAASIGQLQSKLDDLNKRLNQLESQHPESWKLEELKASALSLSREIDDIRCAEATAALRELLRK</sequence>
<dbReference type="RefSeq" id="WP_057753748.1">
    <property type="nucleotide sequence ID" value="NZ_LJYG01000104.1"/>
</dbReference>
<evidence type="ECO:0000313" key="2">
    <source>
        <dbReference type="EMBL" id="KRQ05609.1"/>
    </source>
</evidence>
<keyword evidence="1" id="KW-0175">Coiled coil</keyword>
<proteinExistence type="predicted"/>
<evidence type="ECO:0000256" key="1">
    <source>
        <dbReference type="SAM" id="Coils"/>
    </source>
</evidence>
<comment type="caution">
    <text evidence="2">The sequence shown here is derived from an EMBL/GenBank/DDBJ whole genome shotgun (WGS) entry which is preliminary data.</text>
</comment>
<gene>
    <name evidence="2" type="ORF">AOQ71_28810</name>
</gene>
<keyword evidence="3" id="KW-1185">Reference proteome</keyword>